<accession>A0A0C2RZP2</accession>
<organism evidence="2 3">
    <name type="scientific">Amanita muscaria (strain Koide BX008)</name>
    <dbReference type="NCBI Taxonomy" id="946122"/>
    <lineage>
        <taxon>Eukaryota</taxon>
        <taxon>Fungi</taxon>
        <taxon>Dikarya</taxon>
        <taxon>Basidiomycota</taxon>
        <taxon>Agaricomycotina</taxon>
        <taxon>Agaricomycetes</taxon>
        <taxon>Agaricomycetidae</taxon>
        <taxon>Agaricales</taxon>
        <taxon>Pluteineae</taxon>
        <taxon>Amanitaceae</taxon>
        <taxon>Amanita</taxon>
    </lineage>
</organism>
<evidence type="ECO:0000313" key="2">
    <source>
        <dbReference type="EMBL" id="KIL55855.1"/>
    </source>
</evidence>
<protein>
    <recommendedName>
        <fullName evidence="1">Ribonuclease H1 N-terminal domain-containing protein</fullName>
    </recommendedName>
</protein>
<dbReference type="InterPro" id="IPR037056">
    <property type="entry name" value="RNase_H1_N_sf"/>
</dbReference>
<dbReference type="Gene3D" id="3.40.970.10">
    <property type="entry name" value="Ribonuclease H1, N-terminal domain"/>
    <property type="match status" value="1"/>
</dbReference>
<sequence length="169" mass="18274">MVSPQSSFSNDARVVALLQQILSAIEALTISIQESNRNMQNSFSPSQFPSLAGTFMPPPPSQASNLSGGEVYESSLSTAALSAAFATGVSVQPNGPAGGSTGRYQFVPAELRWYCVFRGRQVGPIQGWDNVQAVTDGLDEARYQRFSSREDAHVAFRQALMKSKQVRLL</sequence>
<reference evidence="2 3" key="1">
    <citation type="submission" date="2014-04" db="EMBL/GenBank/DDBJ databases">
        <title>Evolutionary Origins and Diversification of the Mycorrhizal Mutualists.</title>
        <authorList>
            <consortium name="DOE Joint Genome Institute"/>
            <consortium name="Mycorrhizal Genomics Consortium"/>
            <person name="Kohler A."/>
            <person name="Kuo A."/>
            <person name="Nagy L.G."/>
            <person name="Floudas D."/>
            <person name="Copeland A."/>
            <person name="Barry K.W."/>
            <person name="Cichocki N."/>
            <person name="Veneault-Fourrey C."/>
            <person name="LaButti K."/>
            <person name="Lindquist E.A."/>
            <person name="Lipzen A."/>
            <person name="Lundell T."/>
            <person name="Morin E."/>
            <person name="Murat C."/>
            <person name="Riley R."/>
            <person name="Ohm R."/>
            <person name="Sun H."/>
            <person name="Tunlid A."/>
            <person name="Henrissat B."/>
            <person name="Grigoriev I.V."/>
            <person name="Hibbett D.S."/>
            <person name="Martin F."/>
        </authorList>
    </citation>
    <scope>NUCLEOTIDE SEQUENCE [LARGE SCALE GENOMIC DNA]</scope>
    <source>
        <strain evidence="2 3">Koide BX008</strain>
    </source>
</reference>
<dbReference type="InterPro" id="IPR011320">
    <property type="entry name" value="RNase_H1_N"/>
</dbReference>
<dbReference type="AlphaFoldDB" id="A0A0C2RZP2"/>
<dbReference type="OrthoDB" id="3107052at2759"/>
<name>A0A0C2RZP2_AMAMK</name>
<dbReference type="Pfam" id="PF01693">
    <property type="entry name" value="Cauli_VI"/>
    <property type="match status" value="1"/>
</dbReference>
<dbReference type="InterPro" id="IPR009027">
    <property type="entry name" value="Ribosomal_bL9/RNase_H1_N"/>
</dbReference>
<dbReference type="EMBL" id="KN818466">
    <property type="protein sequence ID" value="KIL55855.1"/>
    <property type="molecule type" value="Genomic_DNA"/>
</dbReference>
<dbReference type="SUPFAM" id="SSF55658">
    <property type="entry name" value="L9 N-domain-like"/>
    <property type="match status" value="1"/>
</dbReference>
<evidence type="ECO:0000259" key="1">
    <source>
        <dbReference type="Pfam" id="PF01693"/>
    </source>
</evidence>
<feature type="domain" description="Ribonuclease H1 N-terminal" evidence="1">
    <location>
        <begin position="113"/>
        <end position="153"/>
    </location>
</feature>
<evidence type="ECO:0000313" key="3">
    <source>
        <dbReference type="Proteomes" id="UP000054549"/>
    </source>
</evidence>
<proteinExistence type="predicted"/>
<dbReference type="HOGENOM" id="CLU_1651709_0_0_1"/>
<dbReference type="Proteomes" id="UP000054549">
    <property type="component" value="Unassembled WGS sequence"/>
</dbReference>
<keyword evidence="3" id="KW-1185">Reference proteome</keyword>
<gene>
    <name evidence="2" type="ORF">M378DRAFT_182124</name>
</gene>
<dbReference type="InParanoid" id="A0A0C2RZP2"/>